<evidence type="ECO:0000256" key="2">
    <source>
        <dbReference type="SAM" id="MobiDB-lite"/>
    </source>
</evidence>
<keyword evidence="1" id="KW-0175">Coiled coil</keyword>
<reference evidence="3 4" key="1">
    <citation type="journal article" date="2017" name="Nat. Ecol. Evol.">
        <title>Scallop genome provides insights into evolution of bilaterian karyotype and development.</title>
        <authorList>
            <person name="Wang S."/>
            <person name="Zhang J."/>
            <person name="Jiao W."/>
            <person name="Li J."/>
            <person name="Xun X."/>
            <person name="Sun Y."/>
            <person name="Guo X."/>
            <person name="Huan P."/>
            <person name="Dong B."/>
            <person name="Zhang L."/>
            <person name="Hu X."/>
            <person name="Sun X."/>
            <person name="Wang J."/>
            <person name="Zhao C."/>
            <person name="Wang Y."/>
            <person name="Wang D."/>
            <person name="Huang X."/>
            <person name="Wang R."/>
            <person name="Lv J."/>
            <person name="Li Y."/>
            <person name="Zhang Z."/>
            <person name="Liu B."/>
            <person name="Lu W."/>
            <person name="Hui Y."/>
            <person name="Liang J."/>
            <person name="Zhou Z."/>
            <person name="Hou R."/>
            <person name="Li X."/>
            <person name="Liu Y."/>
            <person name="Li H."/>
            <person name="Ning X."/>
            <person name="Lin Y."/>
            <person name="Zhao L."/>
            <person name="Xing Q."/>
            <person name="Dou J."/>
            <person name="Li Y."/>
            <person name="Mao J."/>
            <person name="Guo H."/>
            <person name="Dou H."/>
            <person name="Li T."/>
            <person name="Mu C."/>
            <person name="Jiang W."/>
            <person name="Fu Q."/>
            <person name="Fu X."/>
            <person name="Miao Y."/>
            <person name="Liu J."/>
            <person name="Yu Q."/>
            <person name="Li R."/>
            <person name="Liao H."/>
            <person name="Li X."/>
            <person name="Kong Y."/>
            <person name="Jiang Z."/>
            <person name="Chourrout D."/>
            <person name="Li R."/>
            <person name="Bao Z."/>
        </authorList>
    </citation>
    <scope>NUCLEOTIDE SEQUENCE [LARGE SCALE GENOMIC DNA]</scope>
    <source>
        <strain evidence="3 4">PY_sf001</strain>
    </source>
</reference>
<dbReference type="EMBL" id="NEDP02004037">
    <property type="protein sequence ID" value="OWF47035.1"/>
    <property type="molecule type" value="Genomic_DNA"/>
</dbReference>
<dbReference type="InterPro" id="IPR028022">
    <property type="entry name" value="DUF4600"/>
</dbReference>
<evidence type="ECO:0000313" key="3">
    <source>
        <dbReference type="EMBL" id="OWF47035.1"/>
    </source>
</evidence>
<feature type="coiled-coil region" evidence="1">
    <location>
        <begin position="11"/>
        <end position="87"/>
    </location>
</feature>
<sequence>MAVEVVGDFELEKIRAEIKQEKQMKEMLEQSSSELRYTIEELEKRYDGVVDEGNEWKTRCETQQEMNDQLDKQIFMLQSKVQEAKSNLKDAGKSTKDMKNFDDLSDATPHMVRMLEKEKNMLHNQMRDIEWRLDQESKAYHKAHEERKTYSTEIHAAATRNRLPITHRELEPIPGSRTPRDMGRNIPEDQRILDPKRGPIRKTAAVKSLPSLEMT</sequence>
<dbReference type="OrthoDB" id="6615663at2759"/>
<dbReference type="PANTHER" id="PTHR28671">
    <property type="entry name" value="COILED-COIL DOMAIN-CONTAINING PROTEIN 169"/>
    <property type="match status" value="1"/>
</dbReference>
<feature type="region of interest" description="Disordered" evidence="2">
    <location>
        <begin position="170"/>
        <end position="215"/>
    </location>
</feature>
<evidence type="ECO:0000313" key="4">
    <source>
        <dbReference type="Proteomes" id="UP000242188"/>
    </source>
</evidence>
<proteinExistence type="predicted"/>
<protein>
    <recommendedName>
        <fullName evidence="5">Coiled-coil domain-containing protein 169</fullName>
    </recommendedName>
</protein>
<feature type="compositionally biased region" description="Basic and acidic residues" evidence="2">
    <location>
        <begin position="178"/>
        <end position="197"/>
    </location>
</feature>
<dbReference type="Proteomes" id="UP000242188">
    <property type="component" value="Unassembled WGS sequence"/>
</dbReference>
<keyword evidence="4" id="KW-1185">Reference proteome</keyword>
<evidence type="ECO:0008006" key="5">
    <source>
        <dbReference type="Google" id="ProtNLM"/>
    </source>
</evidence>
<accession>A0A210QE62</accession>
<gene>
    <name evidence="3" type="ORF">KP79_PYT12520</name>
</gene>
<dbReference type="PANTHER" id="PTHR28671:SF3">
    <property type="entry name" value="COILED-COIL DOMAIN-CONTAINING PROTEIN 169"/>
    <property type="match status" value="1"/>
</dbReference>
<comment type="caution">
    <text evidence="3">The sequence shown here is derived from an EMBL/GenBank/DDBJ whole genome shotgun (WGS) entry which is preliminary data.</text>
</comment>
<name>A0A210QE62_MIZYE</name>
<evidence type="ECO:0000256" key="1">
    <source>
        <dbReference type="SAM" id="Coils"/>
    </source>
</evidence>
<organism evidence="3 4">
    <name type="scientific">Mizuhopecten yessoensis</name>
    <name type="common">Japanese scallop</name>
    <name type="synonym">Patinopecten yessoensis</name>
    <dbReference type="NCBI Taxonomy" id="6573"/>
    <lineage>
        <taxon>Eukaryota</taxon>
        <taxon>Metazoa</taxon>
        <taxon>Spiralia</taxon>
        <taxon>Lophotrochozoa</taxon>
        <taxon>Mollusca</taxon>
        <taxon>Bivalvia</taxon>
        <taxon>Autobranchia</taxon>
        <taxon>Pteriomorphia</taxon>
        <taxon>Pectinida</taxon>
        <taxon>Pectinoidea</taxon>
        <taxon>Pectinidae</taxon>
        <taxon>Mizuhopecten</taxon>
    </lineage>
</organism>
<dbReference type="Pfam" id="PF15372">
    <property type="entry name" value="DUF4600"/>
    <property type="match status" value="1"/>
</dbReference>
<dbReference type="AlphaFoldDB" id="A0A210QE62"/>